<protein>
    <submittedName>
        <fullName evidence="3">SGNH hydrolase-type esterase domain</fullName>
    </submittedName>
</protein>
<dbReference type="PANTHER" id="PTHR45648">
    <property type="entry name" value="GDSL LIPASE/ACYLHYDROLASE FAMILY PROTEIN (AFU_ORTHOLOGUE AFUA_4G14700)"/>
    <property type="match status" value="1"/>
</dbReference>
<dbReference type="AlphaFoldDB" id="A0A0F7SPS8"/>
<sequence>MLSFALTFVFYAFIAFSHSVEADLRQRKWLPSALELNETGSQDLLELPVVERTDLGGRPGRAYVLTRLNITLFEYATGGATVNSTRTPAVVDEVTCLHVPSALEQIEAFVKKANSSLDHDTLEYTLFAIWIGANDIITMVDSNISVTGAEIVDDIFVGIEKLKAVGEKAASVLTDTTLDLRKALFSVVDAQTAIARNMSSMHAMIVLSNGIVVVDMFRAADEIYQHPLAYELSKIEINQSCVHGQSAFELKYVIPVSLCTDSDVHFFWDSMHLTRKVHSLFSKAAAASLLKAGWISQR</sequence>
<dbReference type="EMBL" id="LN483142">
    <property type="protein sequence ID" value="CED82664.1"/>
    <property type="molecule type" value="Genomic_DNA"/>
</dbReference>
<evidence type="ECO:0000256" key="1">
    <source>
        <dbReference type="ARBA" id="ARBA00022801"/>
    </source>
</evidence>
<dbReference type="Pfam" id="PF00657">
    <property type="entry name" value="Lipase_GDSL"/>
    <property type="match status" value="1"/>
</dbReference>
<reference evidence="3" key="1">
    <citation type="submission" date="2014-08" db="EMBL/GenBank/DDBJ databases">
        <authorList>
            <person name="Sharma Rahul"/>
            <person name="Thines Marco"/>
        </authorList>
    </citation>
    <scope>NUCLEOTIDE SEQUENCE</scope>
</reference>
<dbReference type="Gene3D" id="3.40.50.1110">
    <property type="entry name" value="SGNH hydrolase"/>
    <property type="match status" value="1"/>
</dbReference>
<keyword evidence="1 3" id="KW-0378">Hydrolase</keyword>
<name>A0A0F7SPS8_PHARH</name>
<dbReference type="GO" id="GO:0016788">
    <property type="term" value="F:hydrolase activity, acting on ester bonds"/>
    <property type="evidence" value="ECO:0007669"/>
    <property type="project" value="InterPro"/>
</dbReference>
<feature type="chain" id="PRO_5002522001" evidence="2">
    <location>
        <begin position="23"/>
        <end position="298"/>
    </location>
</feature>
<dbReference type="InterPro" id="IPR001087">
    <property type="entry name" value="GDSL"/>
</dbReference>
<feature type="signal peptide" evidence="2">
    <location>
        <begin position="1"/>
        <end position="22"/>
    </location>
</feature>
<organism evidence="3">
    <name type="scientific">Phaffia rhodozyma</name>
    <name type="common">Yeast</name>
    <name type="synonym">Xanthophyllomyces dendrorhous</name>
    <dbReference type="NCBI Taxonomy" id="264483"/>
    <lineage>
        <taxon>Eukaryota</taxon>
        <taxon>Fungi</taxon>
        <taxon>Dikarya</taxon>
        <taxon>Basidiomycota</taxon>
        <taxon>Agaricomycotina</taxon>
        <taxon>Tremellomycetes</taxon>
        <taxon>Cystofilobasidiales</taxon>
        <taxon>Mrakiaceae</taxon>
        <taxon>Phaffia</taxon>
    </lineage>
</organism>
<dbReference type="PANTHER" id="PTHR45648:SF22">
    <property type="entry name" value="GDSL LIPASE_ACYLHYDROLASE FAMILY PROTEIN (AFU_ORTHOLOGUE AFUA_4G14700)"/>
    <property type="match status" value="1"/>
</dbReference>
<dbReference type="InterPro" id="IPR036514">
    <property type="entry name" value="SGNH_hydro_sf"/>
</dbReference>
<keyword evidence="2" id="KW-0732">Signal</keyword>
<dbReference type="InterPro" id="IPR051058">
    <property type="entry name" value="GDSL_Est/Lipase"/>
</dbReference>
<evidence type="ECO:0000256" key="2">
    <source>
        <dbReference type="SAM" id="SignalP"/>
    </source>
</evidence>
<proteinExistence type="predicted"/>
<accession>A0A0F7SPS8</accession>
<evidence type="ECO:0000313" key="3">
    <source>
        <dbReference type="EMBL" id="CED82664.1"/>
    </source>
</evidence>
<dbReference type="SUPFAM" id="SSF52266">
    <property type="entry name" value="SGNH hydrolase"/>
    <property type="match status" value="1"/>
</dbReference>